<evidence type="ECO:0000313" key="2">
    <source>
        <dbReference type="EMBL" id="GBD07784.1"/>
    </source>
</evidence>
<reference evidence="3" key="1">
    <citation type="submission" date="2017-09" db="EMBL/GenBank/DDBJ databases">
        <title>Metaegenomics of thermophilic ammonia-oxidizing enrichment culture.</title>
        <authorList>
            <person name="Kato S."/>
            <person name="Suzuki K."/>
        </authorList>
    </citation>
    <scope>NUCLEOTIDE SEQUENCE [LARGE SCALE GENOMIC DNA]</scope>
</reference>
<protein>
    <submittedName>
        <fullName evidence="2">Uncharacterized protein</fullName>
    </submittedName>
</protein>
<dbReference type="Proteomes" id="UP000236642">
    <property type="component" value="Unassembled WGS sequence"/>
</dbReference>
<sequence length="254" mass="27454">MAGLRRPEGSLRRRRPTLGVERLWRPISIGGSGRRPAHGMASNEFDLDRPSADGRPAPAERLFASAKAEARSAGWCRMNSTSRGLAADGRPAPAGRIFASAEADAGRGAPLEADFNRLERPMAGVDVSNEFDRGRPCGRWPAWMCRMNSTGRGLRPAAGLRRPEGSSRRHRPMQVAPRLERSISIGVSGRRGAREGWGWGSNEFDLERPPASGRPSPAGRIFASAEAEARSAGWCRMNSTSRGLAADGRRGCVE</sequence>
<name>A0A2H5Y2Y1_9CHLR</name>
<proteinExistence type="predicted"/>
<evidence type="ECO:0000313" key="3">
    <source>
        <dbReference type="Proteomes" id="UP000236642"/>
    </source>
</evidence>
<dbReference type="EMBL" id="BEHY01000001">
    <property type="protein sequence ID" value="GBD07784.1"/>
    <property type="molecule type" value="Genomic_DNA"/>
</dbReference>
<feature type="region of interest" description="Disordered" evidence="1">
    <location>
        <begin position="193"/>
        <end position="220"/>
    </location>
</feature>
<accession>A0A2H5Y2Y1</accession>
<dbReference type="AlphaFoldDB" id="A0A2H5Y2Y1"/>
<gene>
    <name evidence="2" type="ORF">HRbin22_00010</name>
</gene>
<feature type="region of interest" description="Disordered" evidence="1">
    <location>
        <begin position="154"/>
        <end position="176"/>
    </location>
</feature>
<evidence type="ECO:0000256" key="1">
    <source>
        <dbReference type="SAM" id="MobiDB-lite"/>
    </source>
</evidence>
<comment type="caution">
    <text evidence="2">The sequence shown here is derived from an EMBL/GenBank/DDBJ whole genome shotgun (WGS) entry which is preliminary data.</text>
</comment>
<organism evidence="2 3">
    <name type="scientific">Candidatus Thermoflexus japonica</name>
    <dbReference type="NCBI Taxonomy" id="2035417"/>
    <lineage>
        <taxon>Bacteria</taxon>
        <taxon>Bacillati</taxon>
        <taxon>Chloroflexota</taxon>
        <taxon>Thermoflexia</taxon>
        <taxon>Thermoflexales</taxon>
        <taxon>Thermoflexaceae</taxon>
        <taxon>Thermoflexus</taxon>
    </lineage>
</organism>
<feature type="region of interest" description="Disordered" evidence="1">
    <location>
        <begin position="27"/>
        <end position="57"/>
    </location>
</feature>